<dbReference type="InterPro" id="IPR004722">
    <property type="entry name" value="DHOase"/>
</dbReference>
<dbReference type="SUPFAM" id="SSF51556">
    <property type="entry name" value="Metallo-dependent hydrolases"/>
    <property type="match status" value="1"/>
</dbReference>
<dbReference type="InterPro" id="IPR050138">
    <property type="entry name" value="DHOase/Allantoinase_Hydrolase"/>
</dbReference>
<dbReference type="Pfam" id="PF12890">
    <property type="entry name" value="DHOase"/>
    <property type="match status" value="1"/>
</dbReference>
<evidence type="ECO:0000313" key="3">
    <source>
        <dbReference type="EMBL" id="SEJ46839.1"/>
    </source>
</evidence>
<evidence type="ECO:0000256" key="1">
    <source>
        <dbReference type="ARBA" id="ARBA00022975"/>
    </source>
</evidence>
<feature type="domain" description="Dihydroorotase catalytic" evidence="2">
    <location>
        <begin position="56"/>
        <end position="234"/>
    </location>
</feature>
<dbReference type="Gene3D" id="3.20.20.140">
    <property type="entry name" value="Metal-dependent hydrolases"/>
    <property type="match status" value="1"/>
</dbReference>
<dbReference type="SUPFAM" id="SSF51338">
    <property type="entry name" value="Composite domain of metallo-dependent hydrolases"/>
    <property type="match status" value="1"/>
</dbReference>
<dbReference type="GO" id="GO:0005737">
    <property type="term" value="C:cytoplasm"/>
    <property type="evidence" value="ECO:0007669"/>
    <property type="project" value="TreeGrafter"/>
</dbReference>
<sequence>MTVRFQSLKIITEKEILPPADYLFDGHKLTKASTAAAADQEVRVDCSGLLGSRGWTDLRCFSGEPGQEYRETLETLALALIQGGMTEAVLLPNTQPPLQSKNEVAYVQSRTAGLFPTFHIQAAVTKNFMGEELTEMLDLNHHGVRIFGEGLEPLAHSDRMMKALQYLQKFDGVLFDQSVDPMLALFGHMHEGLASTRLGLKGIPDLAEEVAIQKNLEILRYTGGRLHIQTVSTRGALEQIRKAKIEGLAVTADVSIYQLLFFDKDLREFDTRLKVMPPFRGDSQREALIEGLKDGTIDALVSNHVPQDTDAKNREFDLAPFGMSGLPAFVPAVVTLADELGYPLLVSKLTSGPRRVLGQTEDDWTSLTVFDPEEVWELNEATNASLAENSPYWGQSVKGRVKYLINRGKMEGLYV</sequence>
<dbReference type="InterPro" id="IPR024403">
    <property type="entry name" value="DHOase_cat"/>
</dbReference>
<dbReference type="PANTHER" id="PTHR43668:SF2">
    <property type="entry name" value="ALLANTOINASE"/>
    <property type="match status" value="1"/>
</dbReference>
<dbReference type="OrthoDB" id="9765462at2"/>
<protein>
    <submittedName>
        <fullName evidence="3">Dihydroorotase</fullName>
    </submittedName>
</protein>
<dbReference type="InterPro" id="IPR011059">
    <property type="entry name" value="Metal-dep_hydrolase_composite"/>
</dbReference>
<dbReference type="AlphaFoldDB" id="A0A1H6Z024"/>
<name>A0A1H6Z024_9BACT</name>
<keyword evidence="4" id="KW-1185">Reference proteome</keyword>
<dbReference type="GO" id="GO:0006145">
    <property type="term" value="P:purine nucleobase catabolic process"/>
    <property type="evidence" value="ECO:0007669"/>
    <property type="project" value="TreeGrafter"/>
</dbReference>
<evidence type="ECO:0000313" key="4">
    <source>
        <dbReference type="Proteomes" id="UP000199403"/>
    </source>
</evidence>
<dbReference type="Gene3D" id="2.30.40.10">
    <property type="entry name" value="Urease, subunit C, domain 1"/>
    <property type="match status" value="1"/>
</dbReference>
<dbReference type="GO" id="GO:0004151">
    <property type="term" value="F:dihydroorotase activity"/>
    <property type="evidence" value="ECO:0007669"/>
    <property type="project" value="InterPro"/>
</dbReference>
<proteinExistence type="predicted"/>
<dbReference type="InterPro" id="IPR032466">
    <property type="entry name" value="Metal_Hydrolase"/>
</dbReference>
<dbReference type="EMBL" id="FNZH01000004">
    <property type="protein sequence ID" value="SEJ46839.1"/>
    <property type="molecule type" value="Genomic_DNA"/>
</dbReference>
<dbReference type="PANTHER" id="PTHR43668">
    <property type="entry name" value="ALLANTOINASE"/>
    <property type="match status" value="1"/>
</dbReference>
<reference evidence="4" key="1">
    <citation type="submission" date="2016-10" db="EMBL/GenBank/DDBJ databases">
        <authorList>
            <person name="Varghese N."/>
            <person name="Submissions S."/>
        </authorList>
    </citation>
    <scope>NUCLEOTIDE SEQUENCE [LARGE SCALE GENOMIC DNA]</scope>
    <source>
        <strain evidence="4">IBRC-M 10761</strain>
    </source>
</reference>
<dbReference type="GO" id="GO:0046872">
    <property type="term" value="F:metal ion binding"/>
    <property type="evidence" value="ECO:0007669"/>
    <property type="project" value="InterPro"/>
</dbReference>
<dbReference type="CDD" id="cd01317">
    <property type="entry name" value="DHOase_IIa"/>
    <property type="match status" value="1"/>
</dbReference>
<dbReference type="GO" id="GO:0004038">
    <property type="term" value="F:allantoinase activity"/>
    <property type="evidence" value="ECO:0007669"/>
    <property type="project" value="TreeGrafter"/>
</dbReference>
<dbReference type="STRING" id="1416801.SAMN05192553_104120"/>
<evidence type="ECO:0000259" key="2">
    <source>
        <dbReference type="Pfam" id="PF12890"/>
    </source>
</evidence>
<dbReference type="GO" id="GO:0006221">
    <property type="term" value="P:pyrimidine nucleotide biosynthetic process"/>
    <property type="evidence" value="ECO:0007669"/>
    <property type="project" value="UniProtKB-KW"/>
</dbReference>
<accession>A0A1H6Z024</accession>
<keyword evidence="1" id="KW-0665">Pyrimidine biosynthesis</keyword>
<dbReference type="Proteomes" id="UP000199403">
    <property type="component" value="Unassembled WGS sequence"/>
</dbReference>
<dbReference type="RefSeq" id="WP_092176058.1">
    <property type="nucleotide sequence ID" value="NZ_FNZH01000004.1"/>
</dbReference>
<organism evidence="3 4">
    <name type="scientific">Cyclobacterium xiamenense</name>
    <dbReference type="NCBI Taxonomy" id="1297121"/>
    <lineage>
        <taxon>Bacteria</taxon>
        <taxon>Pseudomonadati</taxon>
        <taxon>Bacteroidota</taxon>
        <taxon>Cytophagia</taxon>
        <taxon>Cytophagales</taxon>
        <taxon>Cyclobacteriaceae</taxon>
        <taxon>Cyclobacterium</taxon>
    </lineage>
</organism>
<gene>
    <name evidence="3" type="ORF">SAMN05192553_104120</name>
</gene>